<dbReference type="InterPro" id="IPR006558">
    <property type="entry name" value="LamG-like"/>
</dbReference>
<dbReference type="Proteomes" id="UP000176634">
    <property type="component" value="Unassembled WGS sequence"/>
</dbReference>
<dbReference type="Pfam" id="PF13385">
    <property type="entry name" value="Laminin_G_3"/>
    <property type="match status" value="1"/>
</dbReference>
<organism evidence="4 5">
    <name type="scientific">Candidatus Magasanikbacteria bacterium RIFOXYD1_FULL_40_23</name>
    <dbReference type="NCBI Taxonomy" id="1798705"/>
    <lineage>
        <taxon>Bacteria</taxon>
        <taxon>Candidatus Magasanikiibacteriota</taxon>
    </lineage>
</organism>
<dbReference type="InterPro" id="IPR013320">
    <property type="entry name" value="ConA-like_dom_sf"/>
</dbReference>
<comment type="caution">
    <text evidence="4">The sequence shown here is derived from an EMBL/GenBank/DDBJ whole genome shotgun (WGS) entry which is preliminary data.</text>
</comment>
<dbReference type="EMBL" id="MFRA01000006">
    <property type="protein sequence ID" value="OGH92368.1"/>
    <property type="molecule type" value="Genomic_DNA"/>
</dbReference>
<dbReference type="SUPFAM" id="SSF49899">
    <property type="entry name" value="Concanavalin A-like lectins/glucanases"/>
    <property type="match status" value="1"/>
</dbReference>
<dbReference type="SMART" id="SM00560">
    <property type="entry name" value="LamGL"/>
    <property type="match status" value="1"/>
</dbReference>
<evidence type="ECO:0000256" key="2">
    <source>
        <dbReference type="ARBA" id="ARBA00023157"/>
    </source>
</evidence>
<proteinExistence type="predicted"/>
<evidence type="ECO:0000313" key="5">
    <source>
        <dbReference type="Proteomes" id="UP000176634"/>
    </source>
</evidence>
<keyword evidence="1" id="KW-0732">Signal</keyword>
<gene>
    <name evidence="4" type="ORF">A2563_05315</name>
</gene>
<dbReference type="STRING" id="1798705.A2563_05315"/>
<accession>A0A1F6P8D2</accession>
<evidence type="ECO:0000313" key="4">
    <source>
        <dbReference type="EMBL" id="OGH92368.1"/>
    </source>
</evidence>
<sequence length="1167" mass="126149">MINKKLIAIFVVTVSVFSFCIYQKVIAAPTLKEGTYLSGQTLSVWPSWSLLGNTLGRSLPTDPINQLGLAGTCATTTNRFCLNNSQCPNNEACVLHDPNTGWSTADRRFSFACNRESFAYRYMVATSTGAYTVRANFEDPGFTPANFNNFVSGFISTSIFKINEVSGICNFDQEISTLQSGVCGDGRLNTDRGEQCDPPGRIEYEAGPCITMIKNLTVCNNNCRWTPSTTLCSSLRKCGNGVKESLETCDDGALNGRYNHCNTTCNGFSPLGRCGNGTLESAYEVCDPGTGRERYGATGQQSSCSWDCQNWGPYCGNGTVEDQFNEECDGSKTCTLGESSGQRVCTSNCKMAPKAGLVAWWSFFNGGFTDSSGNGNNGSCAPANSCPTNTQSLSDGRRFMMFQSNDSFIVGGSPTVNLVSSGTIQAWIKPQGSAGLNQRVVEKGASAYGYWYDLEVNATASGTARFNFANYSSFSVDSTSRIPTSTWTHLAGTFERIGQTNYIKIYVNGVLEGSREIPHPPFVSTQGWAPLTVGASRAQNGTYSNFFFGDIDDIKIYNRAISAAEVLSDYQNNWPCSATSSQAISNQPGVCGNNVVDSNEACDRGVDNGRVCTPGYGSSCTYCSTDCQNTIDVQPTQYCGNGIIEASEKCDQAGGVIYAAATNTNNTTLPTRDAARNGYQELACSSETSPAHTLKKGTKDCSNCSLGVVRNCVQCGVKSDGVSAGGGLINVLQARTNPDPLFAADFVTGTLDLSIGPCYYMGITGMQNVCNRSGSLLNPSNPVGGTVSKYANSTDRSNYVLQNPYGVGNALVNSDTMCSTDDPIRRRYWMYVNKDWTRPFSIPIVDQPQTWQYDMVLSPIVLQAFSRDGGVTIRRNQDVRVVVSWVGPDDFSSGIINPFVTPQEINGASYCPYAYCGSQRRSYSTGVDYFNTPNANWYGAFYHGYNITTGQTNAEAFTINTGDMSGNTYSFFVKSPSVPIRQFRNTARMKVEVYLPEPGDFVYPTFCCEPTYTNLNRRRFGTPVKTYYLLGAAPSDNQNAKYWQVFNINRPGVTTTVSSTDIIDVSSIVTGPANFLYTGPLVVRPPCTLADWQSSITYSSGNPAAVICYAPDTYTTTWSKVPTSDCAGGVPQPATVTATCQPLPVIAPVSSPIVSPPIVDPNPIFFQ</sequence>
<feature type="domain" description="LamG-like jellyroll fold" evidence="3">
    <location>
        <begin position="420"/>
        <end position="564"/>
    </location>
</feature>
<protein>
    <recommendedName>
        <fullName evidence="3">LamG-like jellyroll fold domain-containing protein</fullName>
    </recommendedName>
</protein>
<dbReference type="Gene3D" id="2.60.120.200">
    <property type="match status" value="1"/>
</dbReference>
<reference evidence="4 5" key="1">
    <citation type="journal article" date="2016" name="Nat. Commun.">
        <title>Thousands of microbial genomes shed light on interconnected biogeochemical processes in an aquifer system.</title>
        <authorList>
            <person name="Anantharaman K."/>
            <person name="Brown C.T."/>
            <person name="Hug L.A."/>
            <person name="Sharon I."/>
            <person name="Castelle C.J."/>
            <person name="Probst A.J."/>
            <person name="Thomas B.C."/>
            <person name="Singh A."/>
            <person name="Wilkins M.J."/>
            <person name="Karaoz U."/>
            <person name="Brodie E.L."/>
            <person name="Williams K.H."/>
            <person name="Hubbard S.S."/>
            <person name="Banfield J.F."/>
        </authorList>
    </citation>
    <scope>NUCLEOTIDE SEQUENCE [LARGE SCALE GENOMIC DNA]</scope>
</reference>
<evidence type="ECO:0000259" key="3">
    <source>
        <dbReference type="SMART" id="SM00560"/>
    </source>
</evidence>
<keyword evidence="2" id="KW-1015">Disulfide bond</keyword>
<dbReference type="AlphaFoldDB" id="A0A1F6P8D2"/>
<evidence type="ECO:0000256" key="1">
    <source>
        <dbReference type="ARBA" id="ARBA00022729"/>
    </source>
</evidence>
<name>A0A1F6P8D2_9BACT</name>